<dbReference type="FunFam" id="3.40.50.1110:FF:000003">
    <property type="entry name" value="GDSL esterase/lipase APG"/>
    <property type="match status" value="2"/>
</dbReference>
<dbReference type="GO" id="GO:0016042">
    <property type="term" value="P:lipid catabolic process"/>
    <property type="evidence" value="ECO:0007669"/>
    <property type="project" value="UniProtKB-KW"/>
</dbReference>
<feature type="chain" id="PRO_5021310172" evidence="8">
    <location>
        <begin position="33"/>
        <end position="689"/>
    </location>
</feature>
<dbReference type="InterPro" id="IPR008265">
    <property type="entry name" value="Lipase_GDSL_AS"/>
</dbReference>
<keyword evidence="5" id="KW-0378">Hydrolase</keyword>
<dbReference type="PANTHER" id="PTHR45650:SF4">
    <property type="entry name" value="GDSL-LIKE LIPASE_ACYLHYDROLASE FAMILY PROTEIN, EXPRESSED"/>
    <property type="match status" value="1"/>
</dbReference>
<dbReference type="Gene3D" id="3.40.50.1110">
    <property type="entry name" value="SGNH hydrolase"/>
    <property type="match status" value="1"/>
</dbReference>
<dbReference type="GO" id="GO:0005576">
    <property type="term" value="C:extracellular region"/>
    <property type="evidence" value="ECO:0007669"/>
    <property type="project" value="UniProtKB-SubCell"/>
</dbReference>
<dbReference type="GO" id="GO:0016298">
    <property type="term" value="F:lipase activity"/>
    <property type="evidence" value="ECO:0007669"/>
    <property type="project" value="InterPro"/>
</dbReference>
<dbReference type="Pfam" id="PF00657">
    <property type="entry name" value="Lipase_GDSL"/>
    <property type="match status" value="2"/>
</dbReference>
<dbReference type="InterPro" id="IPR001087">
    <property type="entry name" value="GDSL"/>
</dbReference>
<keyword evidence="7" id="KW-0443">Lipid metabolism</keyword>
<reference evidence="9 10" key="1">
    <citation type="journal article" date="2018" name="Science">
        <title>The opium poppy genome and morphinan production.</title>
        <authorList>
            <person name="Guo L."/>
            <person name="Winzer T."/>
            <person name="Yang X."/>
            <person name="Li Y."/>
            <person name="Ning Z."/>
            <person name="He Z."/>
            <person name="Teodor R."/>
            <person name="Lu Y."/>
            <person name="Bowser T.A."/>
            <person name="Graham I.A."/>
            <person name="Ye K."/>
        </authorList>
    </citation>
    <scope>NUCLEOTIDE SEQUENCE [LARGE SCALE GENOMIC DNA]</scope>
    <source>
        <strain evidence="10">cv. HN1</strain>
        <tissue evidence="9">Leaves</tissue>
    </source>
</reference>
<organism evidence="9 10">
    <name type="scientific">Papaver somniferum</name>
    <name type="common">Opium poppy</name>
    <dbReference type="NCBI Taxonomy" id="3469"/>
    <lineage>
        <taxon>Eukaryota</taxon>
        <taxon>Viridiplantae</taxon>
        <taxon>Streptophyta</taxon>
        <taxon>Embryophyta</taxon>
        <taxon>Tracheophyta</taxon>
        <taxon>Spermatophyta</taxon>
        <taxon>Magnoliopsida</taxon>
        <taxon>Ranunculales</taxon>
        <taxon>Papaveraceae</taxon>
        <taxon>Papaveroideae</taxon>
        <taxon>Papaver</taxon>
    </lineage>
</organism>
<dbReference type="InterPro" id="IPR035669">
    <property type="entry name" value="SGNH_plant_lipase-like"/>
</dbReference>
<comment type="similarity">
    <text evidence="2">Belongs to the 'GDSL' lipolytic enzyme family.</text>
</comment>
<dbReference type="AlphaFoldDB" id="A0A4Y7L1Z0"/>
<dbReference type="OMA" id="CYFSFGD"/>
<dbReference type="PROSITE" id="PS01098">
    <property type="entry name" value="LIPASE_GDSL_SER"/>
    <property type="match status" value="1"/>
</dbReference>
<sequence>MHTIISTPNSHHPHCLLKNVLIIFFAFEMCSCSVSSANSQERDHSRAIFVFGDSLVDVGNNNYIPLTVGKSNYFPYGIDFPGVISPTGRFTNGRTVVDIIGEELGLKHYIPPYLDPTTVGDVVLRGVNYASGGAGILNDTGAFLGGRINMDAQLDNFANTRNYITSNANLGGSMTSANSSSKTLLERALFVVVMGSNDFIGNYFSPVPFVPTQKSMPLEMFVESLISRFRLQLTRLYKMGARKIAVANVGPVGCTPLERALNPSYRPGDSCISFIDNAVILFNKKLKSLLMDLNSNLVGSKFLCADVYSILSHLISNYQSYGFENYSSPCCKILPRALRAYSINSNESNYLVIFVFGDSLVDAGNNNRLIHLAKYNVEPNGIDFPGGIPTGRYTNGQTAIDFVGQGLGFKNFIPPYNDPTTAGEVVLHGVNYASGSSGILDHSGYMFGDRFSMDEQVDNFAKTRQYIISSIGTIAASELFSKSLFSAGIGSNDFGLNYFTPFVSIVNQKLIPLDEFVDSMISKYRLQLTTLYELGGRKFVIQNIPPIGCVPFERALNKLWNGGSCVAPINNAAMLFNTRLKALALELNSNLVGSQFLYADIYYIAWDLINNYQTYGFENNDSACCRGLGPYGGLGLCRPTSEVCSDRSKYIFWDLAHPSEAVNLLVANRLLDGDPNDIYPINIRQLCNS</sequence>
<name>A0A4Y7L1Z0_PAPSO</name>
<evidence type="ECO:0000256" key="1">
    <source>
        <dbReference type="ARBA" id="ARBA00004613"/>
    </source>
</evidence>
<evidence type="ECO:0000313" key="9">
    <source>
        <dbReference type="EMBL" id="RZC78215.1"/>
    </source>
</evidence>
<accession>A0A4Y7L1Z0</accession>
<evidence type="ECO:0000256" key="8">
    <source>
        <dbReference type="SAM" id="SignalP"/>
    </source>
</evidence>
<evidence type="ECO:0000256" key="2">
    <source>
        <dbReference type="ARBA" id="ARBA00008668"/>
    </source>
</evidence>
<dbReference type="CDD" id="cd01837">
    <property type="entry name" value="SGNH_plant_lipase_like"/>
    <property type="match status" value="2"/>
</dbReference>
<gene>
    <name evidence="9" type="ORF">C5167_002412</name>
</gene>
<protein>
    <submittedName>
        <fullName evidence="9">Uncharacterized protein</fullName>
    </submittedName>
</protein>
<evidence type="ECO:0000256" key="5">
    <source>
        <dbReference type="ARBA" id="ARBA00022801"/>
    </source>
</evidence>
<dbReference type="Gramene" id="RZC78215">
    <property type="protein sequence ID" value="RZC78215"/>
    <property type="gene ID" value="C5167_002412"/>
</dbReference>
<dbReference type="InterPro" id="IPR036514">
    <property type="entry name" value="SGNH_hydro_sf"/>
</dbReference>
<dbReference type="InterPro" id="IPR051238">
    <property type="entry name" value="GDSL_esterase/lipase"/>
</dbReference>
<keyword evidence="6" id="KW-0442">Lipid degradation</keyword>
<dbReference type="EMBL" id="CM010723">
    <property type="protein sequence ID" value="RZC78215.1"/>
    <property type="molecule type" value="Genomic_DNA"/>
</dbReference>
<comment type="subcellular location">
    <subcellularLocation>
        <location evidence="1">Secreted</location>
    </subcellularLocation>
</comment>
<dbReference type="STRING" id="3469.A0A4Y7L1Z0"/>
<evidence type="ECO:0000256" key="7">
    <source>
        <dbReference type="ARBA" id="ARBA00023098"/>
    </source>
</evidence>
<feature type="signal peptide" evidence="8">
    <location>
        <begin position="1"/>
        <end position="32"/>
    </location>
</feature>
<evidence type="ECO:0000256" key="6">
    <source>
        <dbReference type="ARBA" id="ARBA00022963"/>
    </source>
</evidence>
<dbReference type="Proteomes" id="UP000316621">
    <property type="component" value="Chromosome 9"/>
</dbReference>
<evidence type="ECO:0000313" key="10">
    <source>
        <dbReference type="Proteomes" id="UP000316621"/>
    </source>
</evidence>
<evidence type="ECO:0000256" key="3">
    <source>
        <dbReference type="ARBA" id="ARBA00022525"/>
    </source>
</evidence>
<keyword evidence="10" id="KW-1185">Reference proteome</keyword>
<dbReference type="PANTHER" id="PTHR45650">
    <property type="entry name" value="GDSL-LIKE LIPASE/ACYLHYDROLASE-RELATED"/>
    <property type="match status" value="1"/>
</dbReference>
<proteinExistence type="inferred from homology"/>
<keyword evidence="3" id="KW-0964">Secreted</keyword>
<keyword evidence="4 8" id="KW-0732">Signal</keyword>
<evidence type="ECO:0000256" key="4">
    <source>
        <dbReference type="ARBA" id="ARBA00022729"/>
    </source>
</evidence>